<organism evidence="2 3">
    <name type="scientific">Collybia nuda</name>
    <dbReference type="NCBI Taxonomy" id="64659"/>
    <lineage>
        <taxon>Eukaryota</taxon>
        <taxon>Fungi</taxon>
        <taxon>Dikarya</taxon>
        <taxon>Basidiomycota</taxon>
        <taxon>Agaricomycotina</taxon>
        <taxon>Agaricomycetes</taxon>
        <taxon>Agaricomycetidae</taxon>
        <taxon>Agaricales</taxon>
        <taxon>Tricholomatineae</taxon>
        <taxon>Clitocybaceae</taxon>
        <taxon>Collybia</taxon>
    </lineage>
</organism>
<evidence type="ECO:0000313" key="3">
    <source>
        <dbReference type="Proteomes" id="UP000807353"/>
    </source>
</evidence>
<proteinExistence type="predicted"/>
<sequence length="114" mass="12693">MQLSLIFLLPIVAFVSGTSAADCYSQGGSNRCVDINSLWQFRQFYCTQEWQGNGGSKRYNANNGFGSLFLRSGSFNSQQQCWDSTENIIKACFGHKDGGTWDGSMMQMNINFCA</sequence>
<protein>
    <submittedName>
        <fullName evidence="2">Uncharacterized protein</fullName>
    </submittedName>
</protein>
<comment type="caution">
    <text evidence="2">The sequence shown here is derived from an EMBL/GenBank/DDBJ whole genome shotgun (WGS) entry which is preliminary data.</text>
</comment>
<dbReference type="AlphaFoldDB" id="A0A9P5Y931"/>
<evidence type="ECO:0000256" key="1">
    <source>
        <dbReference type="SAM" id="SignalP"/>
    </source>
</evidence>
<dbReference type="OrthoDB" id="2730350at2759"/>
<name>A0A9P5Y931_9AGAR</name>
<keyword evidence="1" id="KW-0732">Signal</keyword>
<dbReference type="InterPro" id="IPR048508">
    <property type="entry name" value="LDL"/>
</dbReference>
<feature type="signal peptide" evidence="1">
    <location>
        <begin position="1"/>
        <end position="20"/>
    </location>
</feature>
<reference evidence="2" key="1">
    <citation type="submission" date="2020-11" db="EMBL/GenBank/DDBJ databases">
        <authorList>
            <consortium name="DOE Joint Genome Institute"/>
            <person name="Ahrendt S."/>
            <person name="Riley R."/>
            <person name="Andreopoulos W."/>
            <person name="Labutti K."/>
            <person name="Pangilinan J."/>
            <person name="Ruiz-Duenas F.J."/>
            <person name="Barrasa J.M."/>
            <person name="Sanchez-Garcia M."/>
            <person name="Camarero S."/>
            <person name="Miyauchi S."/>
            <person name="Serrano A."/>
            <person name="Linde D."/>
            <person name="Babiker R."/>
            <person name="Drula E."/>
            <person name="Ayuso-Fernandez I."/>
            <person name="Pacheco R."/>
            <person name="Padilla G."/>
            <person name="Ferreira P."/>
            <person name="Barriuso J."/>
            <person name="Kellner H."/>
            <person name="Castanera R."/>
            <person name="Alfaro M."/>
            <person name="Ramirez L."/>
            <person name="Pisabarro A.G."/>
            <person name="Kuo A."/>
            <person name="Tritt A."/>
            <person name="Lipzen A."/>
            <person name="He G."/>
            <person name="Yan M."/>
            <person name="Ng V."/>
            <person name="Cullen D."/>
            <person name="Martin F."/>
            <person name="Rosso M.-N."/>
            <person name="Henrissat B."/>
            <person name="Hibbett D."/>
            <person name="Martinez A.T."/>
            <person name="Grigoriev I.V."/>
        </authorList>
    </citation>
    <scope>NUCLEOTIDE SEQUENCE</scope>
    <source>
        <strain evidence="2">CBS 247.69</strain>
    </source>
</reference>
<keyword evidence="3" id="KW-1185">Reference proteome</keyword>
<dbReference type="Pfam" id="PF21691">
    <property type="entry name" value="LDL"/>
    <property type="match status" value="1"/>
</dbReference>
<gene>
    <name evidence="2" type="ORF">BDZ94DRAFT_1162754</name>
</gene>
<evidence type="ECO:0000313" key="2">
    <source>
        <dbReference type="EMBL" id="KAF9464036.1"/>
    </source>
</evidence>
<feature type="chain" id="PRO_5040289759" evidence="1">
    <location>
        <begin position="21"/>
        <end position="114"/>
    </location>
</feature>
<dbReference type="EMBL" id="MU150257">
    <property type="protein sequence ID" value="KAF9464036.1"/>
    <property type="molecule type" value="Genomic_DNA"/>
</dbReference>
<dbReference type="Proteomes" id="UP000807353">
    <property type="component" value="Unassembled WGS sequence"/>
</dbReference>
<accession>A0A9P5Y931</accession>